<proteinExistence type="predicted"/>
<evidence type="ECO:0000313" key="1">
    <source>
        <dbReference type="EMBL" id="CUH49832.1"/>
    </source>
</evidence>
<gene>
    <name evidence="1" type="ORF">RUA4292_04032</name>
</gene>
<accession>A0A0P1EI89</accession>
<dbReference type="EMBL" id="CYPU01000071">
    <property type="protein sequence ID" value="CUH49832.1"/>
    <property type="molecule type" value="Genomic_DNA"/>
</dbReference>
<organism evidence="1 2">
    <name type="scientific">Ruegeria atlantica</name>
    <dbReference type="NCBI Taxonomy" id="81569"/>
    <lineage>
        <taxon>Bacteria</taxon>
        <taxon>Pseudomonadati</taxon>
        <taxon>Pseudomonadota</taxon>
        <taxon>Alphaproteobacteria</taxon>
        <taxon>Rhodobacterales</taxon>
        <taxon>Roseobacteraceae</taxon>
        <taxon>Ruegeria</taxon>
    </lineage>
</organism>
<name>A0A0P1EI89_9RHOB</name>
<dbReference type="AlphaFoldDB" id="A0A0P1EI89"/>
<protein>
    <submittedName>
        <fullName evidence="1">Uncharacterized protein</fullName>
    </submittedName>
</protein>
<dbReference type="Proteomes" id="UP000050783">
    <property type="component" value="Unassembled WGS sequence"/>
</dbReference>
<sequence>MEGKKGRKNRFWSDVEKRSICARACVHRFWIHYLVAAISAA</sequence>
<evidence type="ECO:0000313" key="2">
    <source>
        <dbReference type="Proteomes" id="UP000050783"/>
    </source>
</evidence>
<reference evidence="1 2" key="1">
    <citation type="submission" date="2015-09" db="EMBL/GenBank/DDBJ databases">
        <authorList>
            <consortium name="Swine Surveillance"/>
        </authorList>
    </citation>
    <scope>NUCLEOTIDE SEQUENCE [LARGE SCALE GENOMIC DNA]</scope>
    <source>
        <strain evidence="1 2">CECT 4292</strain>
    </source>
</reference>